<dbReference type="VEuPathDB" id="ToxoDB:TGP89_276930"/>
<protein>
    <recommendedName>
        <fullName evidence="5">Immune mapped protein 2 N-terminal domain-containing protein</fullName>
    </recommendedName>
</protein>
<evidence type="ECO:0000259" key="2">
    <source>
        <dbReference type="Pfam" id="PF18591"/>
    </source>
</evidence>
<evidence type="ECO:0000313" key="3">
    <source>
        <dbReference type="EMBL" id="KFG28006.1"/>
    </source>
</evidence>
<dbReference type="Pfam" id="PF18590">
    <property type="entry name" value="IMP2_N"/>
    <property type="match status" value="1"/>
</dbReference>
<comment type="caution">
    <text evidence="3">The sequence shown here is derived from an EMBL/GenBank/DDBJ whole genome shotgun (WGS) entry which is preliminary data.</text>
</comment>
<reference evidence="3 4" key="1">
    <citation type="submission" date="2014-03" db="EMBL/GenBank/DDBJ databases">
        <authorList>
            <person name="Sibley D."/>
            <person name="Venepally P."/>
            <person name="Karamycheva S."/>
            <person name="Hadjithomas M."/>
            <person name="Khan A."/>
            <person name="Brunk B."/>
            <person name="Roos D."/>
            <person name="Caler E."/>
            <person name="Lorenzi H."/>
        </authorList>
    </citation>
    <scope>NUCLEOTIDE SEQUENCE [LARGE SCALE GENOMIC DNA]</scope>
    <source>
        <strain evidence="4">p89</strain>
    </source>
</reference>
<dbReference type="EMBL" id="AEYI02002506">
    <property type="protein sequence ID" value="KFG28006.1"/>
    <property type="molecule type" value="Genomic_DNA"/>
</dbReference>
<dbReference type="InterPro" id="IPR040955">
    <property type="entry name" value="IMP2_N"/>
</dbReference>
<dbReference type="OrthoDB" id="329578at2759"/>
<name>A0A086J788_TOXGO</name>
<dbReference type="AlphaFoldDB" id="A0A086J788"/>
<feature type="domain" description="Immune Mapped Protein 1-like C-terminal" evidence="2">
    <location>
        <begin position="134"/>
        <end position="196"/>
    </location>
</feature>
<evidence type="ECO:0000259" key="1">
    <source>
        <dbReference type="Pfam" id="PF18590"/>
    </source>
</evidence>
<feature type="domain" description="Immune mapped protein 2 N-terminal" evidence="1">
    <location>
        <begin position="44"/>
        <end position="124"/>
    </location>
</feature>
<evidence type="ECO:0000313" key="4">
    <source>
        <dbReference type="Proteomes" id="UP000028828"/>
    </source>
</evidence>
<sequence length="196" mass="21468">MGLPDCLRKPKMGRGKCGDMAVSSATHPESIDRPAVAETVSRESGGYLLFHPASNGTLFLVWSEREVDKAMAFFEPKKSVPGFKFKVNGGRQEIFRNLLNDKKNYYEGWCQFFKTAVEFNGECRLLAGADTAPLKVTVAFLYGTTVKKLTQTQTLSTSGVVAIGCVPMAQTTFDVRTMHRELFLGSARQSGAALAL</sequence>
<evidence type="ECO:0008006" key="5">
    <source>
        <dbReference type="Google" id="ProtNLM"/>
    </source>
</evidence>
<dbReference type="InterPro" id="IPR040785">
    <property type="entry name" value="IMP1-like_C"/>
</dbReference>
<accession>A0A086J788</accession>
<dbReference type="Pfam" id="PF18591">
    <property type="entry name" value="IMP2_C"/>
    <property type="match status" value="1"/>
</dbReference>
<organism evidence="3 4">
    <name type="scientific">Toxoplasma gondii p89</name>
    <dbReference type="NCBI Taxonomy" id="943119"/>
    <lineage>
        <taxon>Eukaryota</taxon>
        <taxon>Sar</taxon>
        <taxon>Alveolata</taxon>
        <taxon>Apicomplexa</taxon>
        <taxon>Conoidasida</taxon>
        <taxon>Coccidia</taxon>
        <taxon>Eucoccidiorida</taxon>
        <taxon>Eimeriorina</taxon>
        <taxon>Sarcocystidae</taxon>
        <taxon>Toxoplasma</taxon>
    </lineage>
</organism>
<gene>
    <name evidence="3" type="ORF">TGP89_276930</name>
</gene>
<proteinExistence type="predicted"/>
<dbReference type="Proteomes" id="UP000028828">
    <property type="component" value="Unassembled WGS sequence"/>
</dbReference>